<feature type="compositionally biased region" description="Basic and acidic residues" evidence="1">
    <location>
        <begin position="146"/>
        <end position="156"/>
    </location>
</feature>
<evidence type="ECO:0000313" key="2">
    <source>
        <dbReference type="EMBL" id="KAI1701921.1"/>
    </source>
</evidence>
<reference evidence="2" key="1">
    <citation type="submission" date="2022-01" db="EMBL/GenBank/DDBJ databases">
        <title>Genome Sequence Resource for Two Populations of Ditylenchus destructor, the Migratory Endoparasitic Phytonematode.</title>
        <authorList>
            <person name="Zhang H."/>
            <person name="Lin R."/>
            <person name="Xie B."/>
        </authorList>
    </citation>
    <scope>NUCLEOTIDE SEQUENCE</scope>
    <source>
        <strain evidence="2">BazhouSP</strain>
    </source>
</reference>
<feature type="compositionally biased region" description="Polar residues" evidence="1">
    <location>
        <begin position="161"/>
        <end position="175"/>
    </location>
</feature>
<evidence type="ECO:0000313" key="3">
    <source>
        <dbReference type="Proteomes" id="UP001201812"/>
    </source>
</evidence>
<feature type="region of interest" description="Disordered" evidence="1">
    <location>
        <begin position="113"/>
        <end position="226"/>
    </location>
</feature>
<evidence type="ECO:0000256" key="1">
    <source>
        <dbReference type="SAM" id="MobiDB-lite"/>
    </source>
</evidence>
<name>A0AAD4MNX5_9BILA</name>
<sequence length="250" mass="27147">MATNHVEEHKRVSFGGETKQVIYDDGVNDDYSLQHASKHNTSFTSSDAPASKVTVNSGTQEVPRPISPPAQIEDLASIAQIISPPLPSLVKRMETEGIENPFRPTETLYHEVDPIVEAYRQRPFPPSPSGSPIPPHSNSATPMHYSRQEISHHEEFSSSSTKMDTSLANDTPTKSGKSKKANGRNSRQSSLAEGRTQRSSIQASTPPPSNAPLFSTGANDVIAEDLPPPNKAAIVHVDEKKKRCACCSLQ</sequence>
<dbReference type="Proteomes" id="UP001201812">
    <property type="component" value="Unassembled WGS sequence"/>
</dbReference>
<feature type="region of interest" description="Disordered" evidence="1">
    <location>
        <begin position="38"/>
        <end position="68"/>
    </location>
</feature>
<comment type="caution">
    <text evidence="2">The sequence shown here is derived from an EMBL/GenBank/DDBJ whole genome shotgun (WGS) entry which is preliminary data.</text>
</comment>
<keyword evidence="3" id="KW-1185">Reference proteome</keyword>
<gene>
    <name evidence="2" type="ORF">DdX_15788</name>
</gene>
<feature type="compositionally biased region" description="Polar residues" evidence="1">
    <location>
        <begin position="183"/>
        <end position="204"/>
    </location>
</feature>
<accession>A0AAD4MNX5</accession>
<proteinExistence type="predicted"/>
<feature type="compositionally biased region" description="Polar residues" evidence="1">
    <location>
        <begin position="39"/>
        <end position="60"/>
    </location>
</feature>
<dbReference type="EMBL" id="JAKKPZ010000108">
    <property type="protein sequence ID" value="KAI1701921.1"/>
    <property type="molecule type" value="Genomic_DNA"/>
</dbReference>
<feature type="compositionally biased region" description="Pro residues" evidence="1">
    <location>
        <begin position="123"/>
        <end position="135"/>
    </location>
</feature>
<dbReference type="AlphaFoldDB" id="A0AAD4MNX5"/>
<protein>
    <submittedName>
        <fullName evidence="2">Uncharacterized protein</fullName>
    </submittedName>
</protein>
<organism evidence="2 3">
    <name type="scientific">Ditylenchus destructor</name>
    <dbReference type="NCBI Taxonomy" id="166010"/>
    <lineage>
        <taxon>Eukaryota</taxon>
        <taxon>Metazoa</taxon>
        <taxon>Ecdysozoa</taxon>
        <taxon>Nematoda</taxon>
        <taxon>Chromadorea</taxon>
        <taxon>Rhabditida</taxon>
        <taxon>Tylenchina</taxon>
        <taxon>Tylenchomorpha</taxon>
        <taxon>Sphaerularioidea</taxon>
        <taxon>Anguinidae</taxon>
        <taxon>Anguininae</taxon>
        <taxon>Ditylenchus</taxon>
    </lineage>
</organism>